<evidence type="ECO:0000256" key="1">
    <source>
        <dbReference type="ARBA" id="ARBA00022741"/>
    </source>
</evidence>
<gene>
    <name evidence="4" type="ORF">FPE_LOCUS10375</name>
</gene>
<dbReference type="PANTHER" id="PTHR27001:SF711">
    <property type="entry name" value="OS01G0927500 PROTEIN"/>
    <property type="match status" value="1"/>
</dbReference>
<name>A0AAD1Z878_9LAMI</name>
<dbReference type="Proteomes" id="UP000834106">
    <property type="component" value="Chromosome 6"/>
</dbReference>
<reference evidence="4" key="1">
    <citation type="submission" date="2023-05" db="EMBL/GenBank/DDBJ databases">
        <authorList>
            <person name="Huff M."/>
        </authorList>
    </citation>
    <scope>NUCLEOTIDE SEQUENCE</scope>
</reference>
<dbReference type="SUPFAM" id="SSF56112">
    <property type="entry name" value="Protein kinase-like (PK-like)"/>
    <property type="match status" value="1"/>
</dbReference>
<dbReference type="PROSITE" id="PS50011">
    <property type="entry name" value="PROTEIN_KINASE_DOM"/>
    <property type="match status" value="1"/>
</dbReference>
<dbReference type="GO" id="GO:0005524">
    <property type="term" value="F:ATP binding"/>
    <property type="evidence" value="ECO:0007669"/>
    <property type="project" value="UniProtKB-KW"/>
</dbReference>
<dbReference type="GO" id="GO:0005886">
    <property type="term" value="C:plasma membrane"/>
    <property type="evidence" value="ECO:0007669"/>
    <property type="project" value="TreeGrafter"/>
</dbReference>
<dbReference type="InterPro" id="IPR001245">
    <property type="entry name" value="Ser-Thr/Tyr_kinase_cat_dom"/>
</dbReference>
<dbReference type="AlphaFoldDB" id="A0AAD1Z878"/>
<accession>A0AAD1Z878</accession>
<protein>
    <recommendedName>
        <fullName evidence="3">Protein kinase domain-containing protein</fullName>
    </recommendedName>
</protein>
<sequence>MRCSQLVISISMLKYRKRQSILPANFTEKHTLSEKAPLCYMKCSRHVAIKQLEPFENVSIGAQSKAVKRRIQQELEILASLRHWNLMSLRAYIREFDRYSLIYDYAPTGSLEDALRRVRKNQLKLNWELLH</sequence>
<keyword evidence="5" id="KW-1185">Reference proteome</keyword>
<dbReference type="EMBL" id="OU503041">
    <property type="protein sequence ID" value="CAI9762945.1"/>
    <property type="molecule type" value="Genomic_DNA"/>
</dbReference>
<dbReference type="InterPro" id="IPR000719">
    <property type="entry name" value="Prot_kinase_dom"/>
</dbReference>
<evidence type="ECO:0000313" key="5">
    <source>
        <dbReference type="Proteomes" id="UP000834106"/>
    </source>
</evidence>
<feature type="domain" description="Protein kinase" evidence="3">
    <location>
        <begin position="15"/>
        <end position="131"/>
    </location>
</feature>
<keyword evidence="1" id="KW-0547">Nucleotide-binding</keyword>
<evidence type="ECO:0000313" key="4">
    <source>
        <dbReference type="EMBL" id="CAI9762945.1"/>
    </source>
</evidence>
<proteinExistence type="predicted"/>
<dbReference type="Gene3D" id="1.10.510.10">
    <property type="entry name" value="Transferase(Phosphotransferase) domain 1"/>
    <property type="match status" value="1"/>
</dbReference>
<keyword evidence="2" id="KW-0067">ATP-binding</keyword>
<organism evidence="4 5">
    <name type="scientific">Fraxinus pennsylvanica</name>
    <dbReference type="NCBI Taxonomy" id="56036"/>
    <lineage>
        <taxon>Eukaryota</taxon>
        <taxon>Viridiplantae</taxon>
        <taxon>Streptophyta</taxon>
        <taxon>Embryophyta</taxon>
        <taxon>Tracheophyta</taxon>
        <taxon>Spermatophyta</taxon>
        <taxon>Magnoliopsida</taxon>
        <taxon>eudicotyledons</taxon>
        <taxon>Gunneridae</taxon>
        <taxon>Pentapetalae</taxon>
        <taxon>asterids</taxon>
        <taxon>lamiids</taxon>
        <taxon>Lamiales</taxon>
        <taxon>Oleaceae</taxon>
        <taxon>Oleeae</taxon>
        <taxon>Fraxinus</taxon>
    </lineage>
</organism>
<dbReference type="GO" id="GO:0004672">
    <property type="term" value="F:protein kinase activity"/>
    <property type="evidence" value="ECO:0007669"/>
    <property type="project" value="InterPro"/>
</dbReference>
<dbReference type="InterPro" id="IPR011009">
    <property type="entry name" value="Kinase-like_dom_sf"/>
</dbReference>
<evidence type="ECO:0000256" key="2">
    <source>
        <dbReference type="ARBA" id="ARBA00022840"/>
    </source>
</evidence>
<dbReference type="PANTHER" id="PTHR27001">
    <property type="entry name" value="OS01G0253100 PROTEIN"/>
    <property type="match status" value="1"/>
</dbReference>
<evidence type="ECO:0000259" key="3">
    <source>
        <dbReference type="PROSITE" id="PS50011"/>
    </source>
</evidence>
<dbReference type="Pfam" id="PF07714">
    <property type="entry name" value="PK_Tyr_Ser-Thr"/>
    <property type="match status" value="1"/>
</dbReference>